<keyword evidence="5" id="KW-0812">Transmembrane</keyword>
<gene>
    <name evidence="13" type="ORF">CKA38_09435</name>
</gene>
<dbReference type="PANTHER" id="PTHR32552">
    <property type="entry name" value="FERRICHROME IRON RECEPTOR-RELATED"/>
    <property type="match status" value="1"/>
</dbReference>
<evidence type="ECO:0000256" key="6">
    <source>
        <dbReference type="ARBA" id="ARBA00022729"/>
    </source>
</evidence>
<sequence length="1109" mass="123113">MFSFFAAASLWAGVDGPARHALDIPSDSVENAVKKLSHLSGVDILVPSRIVRGVRTKAVKGEYTAREALELMLKDTRFVVEQDAKTGALTVRRAKDAAREKKAAVKRAAAERAVSDDDLAGTDSDGSLAATSSSSTAARPTPLVPNPGSDVDEEVVIMTPFEVVASTKGDGRYETSRSNAITGTNLPLDRVPLTADIFNAAFMEDMGVVDLTEMLTKYAGFSEPVMGSAESARGFEPGDETDFKNLRVRGLEATNQRREGFLHSEGTTLDSFDLDASEYIHGSQSLLYGAGGPGGVVNFVGKRARFNRKNAIASMRFDSEGTRRYQGEINFGTRKFAVRAVGVRDDTKYWKQDLGRRHRGVYATVAVRPVKWLVIRAEYRKFNRLEPLAQSYTAAIPNEYLPEWARSPSSTYASPRLRNLLYREGDGYLGFKWSTVDSVGAGTKVRSIDHEYYGVSVEARVSRNLSLQLRVGHDERDNFALASKSSAAIYHPEFTNSTLAAIRALYPELDGKWIYRVSYGGEGGTGATTGQVINSQEGFRLAGNYRFNVGKFSRHEFNLSYQMLDTERSHTSQRFYKTDANGNIIIDPDASAADSLGRIPLNTSNSTTSSGGGNNYWNAIHSGGWYGVSWPFTRVTHPITGDTYKLDDIKHRGSVTPTASNPLGLNSGDGTYRIFDIDEDAVAGTLTSFWWDERLTSMVGYRRERFVTNRRDTGIKLGPNTMDTATAGFTFDIWNNIRLFYNYSTNSNIREDIQIRDLWDNPLPYARGTTHEAGFKFNTLNRRLSGAASFFHTLVTKEAISLSGFRNEFDPEGINGRHIDSTPYTIRDRLSKGFSLTLTVKPLSGWEIYLRLTHAPGTVKNTNNYLPILYNDQFHTMQVGGNTVVAQKQSDGSLAPLMVNETYGDDTSPLVPLQVDWLRYPDINPDYYAPLDSAEGWSLRPSTARDLLSQSGVGTGRTGLPLTAHQLRDVTAAEATHLFSSTGEKITGYTVNTFAMENTYRFTRGPLRGLTLGLNTQYRGDIRRYYYNDVADGGKRKLWKDPNRLNFDATARYTLRVSKSVTWSINLHIVNLLDKQRIIPVASSTTGEIILGRPYYSPRLFILSNTIRF</sequence>
<dbReference type="InterPro" id="IPR036942">
    <property type="entry name" value="Beta-barrel_TonB_sf"/>
</dbReference>
<comment type="subcellular location">
    <subcellularLocation>
        <location evidence="1">Cell outer membrane</location>
        <topology evidence="1">Multi-pass membrane protein</topology>
    </subcellularLocation>
</comment>
<organism evidence="13 14">
    <name type="scientific">Ereboglobus luteus</name>
    <dbReference type="NCBI Taxonomy" id="1796921"/>
    <lineage>
        <taxon>Bacteria</taxon>
        <taxon>Pseudomonadati</taxon>
        <taxon>Verrucomicrobiota</taxon>
        <taxon>Opitutia</taxon>
        <taxon>Opitutales</taxon>
        <taxon>Opitutaceae</taxon>
        <taxon>Ereboglobus</taxon>
    </lineage>
</organism>
<evidence type="ECO:0000256" key="4">
    <source>
        <dbReference type="ARBA" id="ARBA00022496"/>
    </source>
</evidence>
<keyword evidence="4" id="KW-0410">Iron transport</keyword>
<dbReference type="InterPro" id="IPR039426">
    <property type="entry name" value="TonB-dep_rcpt-like"/>
</dbReference>
<dbReference type="SUPFAM" id="SSF56935">
    <property type="entry name" value="Porins"/>
    <property type="match status" value="1"/>
</dbReference>
<dbReference type="InterPro" id="IPR012910">
    <property type="entry name" value="Plug_dom"/>
</dbReference>
<evidence type="ECO:0000259" key="12">
    <source>
        <dbReference type="SMART" id="SM00965"/>
    </source>
</evidence>
<keyword evidence="6" id="KW-0732">Signal</keyword>
<dbReference type="Gene3D" id="3.55.50.30">
    <property type="match status" value="1"/>
</dbReference>
<evidence type="ECO:0000313" key="14">
    <source>
        <dbReference type="Proteomes" id="UP000244896"/>
    </source>
</evidence>
<accession>A0A2U8E3I2</accession>
<dbReference type="InterPro" id="IPR037066">
    <property type="entry name" value="Plug_dom_sf"/>
</dbReference>
<keyword evidence="7" id="KW-0408">Iron</keyword>
<dbReference type="Gene3D" id="2.40.170.20">
    <property type="entry name" value="TonB-dependent receptor, beta-barrel domain"/>
    <property type="match status" value="1"/>
</dbReference>
<feature type="compositionally biased region" description="Low complexity" evidence="11">
    <location>
        <begin position="129"/>
        <end position="138"/>
    </location>
</feature>
<evidence type="ECO:0000256" key="1">
    <source>
        <dbReference type="ARBA" id="ARBA00004571"/>
    </source>
</evidence>
<dbReference type="PANTHER" id="PTHR32552:SF68">
    <property type="entry name" value="FERRICHROME OUTER MEMBRANE TRANSPORTER_PHAGE RECEPTOR"/>
    <property type="match status" value="1"/>
</dbReference>
<keyword evidence="10" id="KW-0998">Cell outer membrane</keyword>
<dbReference type="GO" id="GO:0009279">
    <property type="term" value="C:cell outer membrane"/>
    <property type="evidence" value="ECO:0007669"/>
    <property type="project" value="UniProtKB-SubCell"/>
</dbReference>
<dbReference type="Proteomes" id="UP000244896">
    <property type="component" value="Chromosome"/>
</dbReference>
<dbReference type="EMBL" id="CP023004">
    <property type="protein sequence ID" value="AWI09438.1"/>
    <property type="molecule type" value="Genomic_DNA"/>
</dbReference>
<feature type="region of interest" description="Disordered" evidence="11">
    <location>
        <begin position="113"/>
        <end position="152"/>
    </location>
</feature>
<protein>
    <recommendedName>
        <fullName evidence="12">Secretin/TonB short N-terminal domain-containing protein</fullName>
    </recommendedName>
</protein>
<feature type="domain" description="Secretin/TonB short N-terminal" evidence="12">
    <location>
        <begin position="42"/>
        <end position="94"/>
    </location>
</feature>
<dbReference type="GO" id="GO:0015344">
    <property type="term" value="F:siderophore uptake transmembrane transporter activity"/>
    <property type="evidence" value="ECO:0007669"/>
    <property type="project" value="TreeGrafter"/>
</dbReference>
<name>A0A2U8E3I2_9BACT</name>
<dbReference type="KEGG" id="elut:CKA38_09435"/>
<evidence type="ECO:0000256" key="5">
    <source>
        <dbReference type="ARBA" id="ARBA00022692"/>
    </source>
</evidence>
<dbReference type="AlphaFoldDB" id="A0A2U8E3I2"/>
<keyword evidence="3" id="KW-1134">Transmembrane beta strand</keyword>
<keyword evidence="2" id="KW-0813">Transport</keyword>
<evidence type="ECO:0000256" key="11">
    <source>
        <dbReference type="SAM" id="MobiDB-lite"/>
    </source>
</evidence>
<evidence type="ECO:0000256" key="9">
    <source>
        <dbReference type="ARBA" id="ARBA00023136"/>
    </source>
</evidence>
<keyword evidence="9" id="KW-0472">Membrane</keyword>
<dbReference type="SMART" id="SM00965">
    <property type="entry name" value="STN"/>
    <property type="match status" value="1"/>
</dbReference>
<evidence type="ECO:0000256" key="2">
    <source>
        <dbReference type="ARBA" id="ARBA00022448"/>
    </source>
</evidence>
<dbReference type="InterPro" id="IPR011662">
    <property type="entry name" value="Secretin/TonB_short_N"/>
</dbReference>
<evidence type="ECO:0000313" key="13">
    <source>
        <dbReference type="EMBL" id="AWI09438.1"/>
    </source>
</evidence>
<proteinExistence type="predicted"/>
<evidence type="ECO:0000256" key="7">
    <source>
        <dbReference type="ARBA" id="ARBA00023004"/>
    </source>
</evidence>
<evidence type="ECO:0000256" key="3">
    <source>
        <dbReference type="ARBA" id="ARBA00022452"/>
    </source>
</evidence>
<dbReference type="Pfam" id="PF07715">
    <property type="entry name" value="Plug"/>
    <property type="match status" value="1"/>
</dbReference>
<evidence type="ECO:0000256" key="10">
    <source>
        <dbReference type="ARBA" id="ARBA00023237"/>
    </source>
</evidence>
<keyword evidence="8" id="KW-0406">Ion transport</keyword>
<reference evidence="13 14" key="1">
    <citation type="journal article" date="2018" name="Syst. Appl. Microbiol.">
        <title>Ereboglobus luteus gen. nov. sp. nov. from cockroach guts, and new insights into the oxygen relationship of the genera Opitutus and Didymococcus (Verrucomicrobia: Opitutaceae).</title>
        <authorList>
            <person name="Tegtmeier D."/>
            <person name="Belitz A."/>
            <person name="Radek R."/>
            <person name="Heimerl T."/>
            <person name="Brune A."/>
        </authorList>
    </citation>
    <scope>NUCLEOTIDE SEQUENCE [LARGE SCALE GENOMIC DNA]</scope>
    <source>
        <strain evidence="13 14">Ho45</strain>
    </source>
</reference>
<dbReference type="Gene3D" id="2.170.130.10">
    <property type="entry name" value="TonB-dependent receptor, plug domain"/>
    <property type="match status" value="1"/>
</dbReference>
<evidence type="ECO:0000256" key="8">
    <source>
        <dbReference type="ARBA" id="ARBA00023065"/>
    </source>
</evidence>
<keyword evidence="14" id="KW-1185">Reference proteome</keyword>